<feature type="region of interest" description="Disordered" evidence="1">
    <location>
        <begin position="1"/>
        <end position="38"/>
    </location>
</feature>
<dbReference type="Proteomes" id="UP000828390">
    <property type="component" value="Unassembled WGS sequence"/>
</dbReference>
<protein>
    <submittedName>
        <fullName evidence="2">Uncharacterized protein</fullName>
    </submittedName>
</protein>
<comment type="caution">
    <text evidence="2">The sequence shown here is derived from an EMBL/GenBank/DDBJ whole genome shotgun (WGS) entry which is preliminary data.</text>
</comment>
<organism evidence="2 3">
    <name type="scientific">Dreissena polymorpha</name>
    <name type="common">Zebra mussel</name>
    <name type="synonym">Mytilus polymorpha</name>
    <dbReference type="NCBI Taxonomy" id="45954"/>
    <lineage>
        <taxon>Eukaryota</taxon>
        <taxon>Metazoa</taxon>
        <taxon>Spiralia</taxon>
        <taxon>Lophotrochozoa</taxon>
        <taxon>Mollusca</taxon>
        <taxon>Bivalvia</taxon>
        <taxon>Autobranchia</taxon>
        <taxon>Heteroconchia</taxon>
        <taxon>Euheterodonta</taxon>
        <taxon>Imparidentia</taxon>
        <taxon>Neoheterodontei</taxon>
        <taxon>Myida</taxon>
        <taxon>Dreissenoidea</taxon>
        <taxon>Dreissenidae</taxon>
        <taxon>Dreissena</taxon>
    </lineage>
</organism>
<name>A0A9D4HIN5_DREPO</name>
<reference evidence="2" key="1">
    <citation type="journal article" date="2019" name="bioRxiv">
        <title>The Genome of the Zebra Mussel, Dreissena polymorpha: A Resource for Invasive Species Research.</title>
        <authorList>
            <person name="McCartney M.A."/>
            <person name="Auch B."/>
            <person name="Kono T."/>
            <person name="Mallez S."/>
            <person name="Zhang Y."/>
            <person name="Obille A."/>
            <person name="Becker A."/>
            <person name="Abrahante J.E."/>
            <person name="Garbe J."/>
            <person name="Badalamenti J.P."/>
            <person name="Herman A."/>
            <person name="Mangelson H."/>
            <person name="Liachko I."/>
            <person name="Sullivan S."/>
            <person name="Sone E.D."/>
            <person name="Koren S."/>
            <person name="Silverstein K.A.T."/>
            <person name="Beckman K.B."/>
            <person name="Gohl D.M."/>
        </authorList>
    </citation>
    <scope>NUCLEOTIDE SEQUENCE</scope>
    <source>
        <strain evidence="2">Duluth1</strain>
        <tissue evidence="2">Whole animal</tissue>
    </source>
</reference>
<gene>
    <name evidence="2" type="ORF">DPMN_063505</name>
</gene>
<dbReference type="AlphaFoldDB" id="A0A9D4HIN5"/>
<proteinExistence type="predicted"/>
<evidence type="ECO:0000313" key="2">
    <source>
        <dbReference type="EMBL" id="KAH3720605.1"/>
    </source>
</evidence>
<accession>A0A9D4HIN5</accession>
<evidence type="ECO:0000256" key="1">
    <source>
        <dbReference type="SAM" id="MobiDB-lite"/>
    </source>
</evidence>
<dbReference type="EMBL" id="JAIWYP010000013">
    <property type="protein sequence ID" value="KAH3720605.1"/>
    <property type="molecule type" value="Genomic_DNA"/>
</dbReference>
<reference evidence="2" key="2">
    <citation type="submission" date="2020-11" db="EMBL/GenBank/DDBJ databases">
        <authorList>
            <person name="McCartney M.A."/>
            <person name="Auch B."/>
            <person name="Kono T."/>
            <person name="Mallez S."/>
            <person name="Becker A."/>
            <person name="Gohl D.M."/>
            <person name="Silverstein K.A.T."/>
            <person name="Koren S."/>
            <person name="Bechman K.B."/>
            <person name="Herman A."/>
            <person name="Abrahante J.E."/>
            <person name="Garbe J."/>
        </authorList>
    </citation>
    <scope>NUCLEOTIDE SEQUENCE</scope>
    <source>
        <strain evidence="2">Duluth1</strain>
        <tissue evidence="2">Whole animal</tissue>
    </source>
</reference>
<sequence>MVYGHMGRGTGSRAKGQRHETRDTVSGSRGTGSMGTESGAWGQGYMGYGHWVMGTGSGAHGQGHRV</sequence>
<keyword evidence="3" id="KW-1185">Reference proteome</keyword>
<feature type="compositionally biased region" description="Gly residues" evidence="1">
    <location>
        <begin position="1"/>
        <end position="10"/>
    </location>
</feature>
<evidence type="ECO:0000313" key="3">
    <source>
        <dbReference type="Proteomes" id="UP000828390"/>
    </source>
</evidence>